<keyword evidence="1" id="KW-0521">NADP</keyword>
<dbReference type="InterPro" id="IPR002347">
    <property type="entry name" value="SDR_fam"/>
</dbReference>
<dbReference type="Pfam" id="PF00106">
    <property type="entry name" value="adh_short"/>
    <property type="match status" value="1"/>
</dbReference>
<dbReference type="Gene3D" id="3.40.50.720">
    <property type="entry name" value="NAD(P)-binding Rossmann-like Domain"/>
    <property type="match status" value="1"/>
</dbReference>
<dbReference type="PANTHER" id="PTHR43544:SF7">
    <property type="entry name" value="NADB-LER2"/>
    <property type="match status" value="1"/>
</dbReference>
<evidence type="ECO:0000313" key="3">
    <source>
        <dbReference type="EMBL" id="JAI63442.1"/>
    </source>
</evidence>
<sequence>MANPLSRTVMVTGSSRGLGLEIVRQLAVADNPPKVIIATCRNPDKATELQALARDHQQIKVIKFDVVDYKSLPSVVEEVKAAVGSLGLNLLVNNAGIMEKCSTQMFGVPLQDLEPQMFRNVLETNTIAPLMLIKALLPQLRVAAAATSGPAGASRAMVVNISSIMASMGTSLDRHGIYAYRSSKVSQSPSHHHLPTLKVAAILYPLFLSLPPLPSLFTSTTNATTRSIIISDQTCEGDIYSKTTHKLCNKGKLKL</sequence>
<dbReference type="GO" id="GO:0016491">
    <property type="term" value="F:oxidoreductase activity"/>
    <property type="evidence" value="ECO:0007669"/>
    <property type="project" value="UniProtKB-KW"/>
</dbReference>
<dbReference type="AlphaFoldDB" id="A0A0P4WCZ2"/>
<name>A0A0P4WCZ2_SCYOL</name>
<dbReference type="GO" id="GO:0005737">
    <property type="term" value="C:cytoplasm"/>
    <property type="evidence" value="ECO:0007669"/>
    <property type="project" value="TreeGrafter"/>
</dbReference>
<dbReference type="InterPro" id="IPR051468">
    <property type="entry name" value="Fungal_SecMetab_SDRs"/>
</dbReference>
<accession>A0A0P4WCZ2</accession>
<dbReference type="SUPFAM" id="SSF51735">
    <property type="entry name" value="NAD(P)-binding Rossmann-fold domains"/>
    <property type="match status" value="1"/>
</dbReference>
<organism evidence="3">
    <name type="scientific">Scylla olivacea</name>
    <name type="common">Orange mud crab</name>
    <name type="synonym">Cancer olivacea</name>
    <dbReference type="NCBI Taxonomy" id="85551"/>
    <lineage>
        <taxon>Eukaryota</taxon>
        <taxon>Metazoa</taxon>
        <taxon>Ecdysozoa</taxon>
        <taxon>Arthropoda</taxon>
        <taxon>Crustacea</taxon>
        <taxon>Multicrustacea</taxon>
        <taxon>Malacostraca</taxon>
        <taxon>Eumalacostraca</taxon>
        <taxon>Eucarida</taxon>
        <taxon>Decapoda</taxon>
        <taxon>Pleocyemata</taxon>
        <taxon>Brachyura</taxon>
        <taxon>Eubrachyura</taxon>
        <taxon>Portunoidea</taxon>
        <taxon>Portunidae</taxon>
        <taxon>Portuninae</taxon>
        <taxon>Scylla</taxon>
    </lineage>
</organism>
<dbReference type="PRINTS" id="PR00081">
    <property type="entry name" value="GDHRDH"/>
</dbReference>
<reference evidence="3" key="1">
    <citation type="submission" date="2015-09" db="EMBL/GenBank/DDBJ databases">
        <title>Scylla olivacea transcriptome.</title>
        <authorList>
            <person name="Ikhwanuddin M."/>
        </authorList>
    </citation>
    <scope>NUCLEOTIDE SEQUENCE</scope>
</reference>
<evidence type="ECO:0008006" key="4">
    <source>
        <dbReference type="Google" id="ProtNLM"/>
    </source>
</evidence>
<dbReference type="PANTHER" id="PTHR43544">
    <property type="entry name" value="SHORT-CHAIN DEHYDROGENASE/REDUCTASE"/>
    <property type="match status" value="1"/>
</dbReference>
<evidence type="ECO:0000256" key="1">
    <source>
        <dbReference type="ARBA" id="ARBA00022857"/>
    </source>
</evidence>
<protein>
    <recommendedName>
        <fullName evidence="4">Ketoreductase (KR) domain-containing protein</fullName>
    </recommendedName>
</protein>
<dbReference type="EMBL" id="GDRN01073128">
    <property type="protein sequence ID" value="JAI63442.1"/>
    <property type="molecule type" value="Transcribed_RNA"/>
</dbReference>
<dbReference type="InterPro" id="IPR036291">
    <property type="entry name" value="NAD(P)-bd_dom_sf"/>
</dbReference>
<proteinExistence type="predicted"/>
<keyword evidence="2" id="KW-0560">Oxidoreductase</keyword>
<evidence type="ECO:0000256" key="2">
    <source>
        <dbReference type="ARBA" id="ARBA00023002"/>
    </source>
</evidence>